<dbReference type="STRING" id="966.BTA35_0202900"/>
<accession>A0A1T1HF33</accession>
<evidence type="ECO:0008006" key="3">
    <source>
        <dbReference type="Google" id="ProtNLM"/>
    </source>
</evidence>
<organism evidence="1 2">
    <name type="scientific">Oceanospirillum linum</name>
    <dbReference type="NCBI Taxonomy" id="966"/>
    <lineage>
        <taxon>Bacteria</taxon>
        <taxon>Pseudomonadati</taxon>
        <taxon>Pseudomonadota</taxon>
        <taxon>Gammaproteobacteria</taxon>
        <taxon>Oceanospirillales</taxon>
        <taxon>Oceanospirillaceae</taxon>
        <taxon>Oceanospirillum</taxon>
    </lineage>
</organism>
<gene>
    <name evidence="1" type="ORF">BTA35_0202900</name>
</gene>
<dbReference type="AlphaFoldDB" id="A0A1T1HF33"/>
<reference evidence="1" key="1">
    <citation type="submission" date="2017-02" db="EMBL/GenBank/DDBJ databases">
        <title>Draft Genome Sequence of the Salt Water Bacterium Oceanospirillum linum ATCC 11336.</title>
        <authorList>
            <person name="Trachtenberg A.M."/>
            <person name="Carney J.G."/>
            <person name="Linnane J.D."/>
            <person name="Rheaume B.A."/>
            <person name="Pitts N.L."/>
            <person name="Mykles D.L."/>
            <person name="Maclea K.S."/>
        </authorList>
    </citation>
    <scope>NUCLEOTIDE SEQUENCE [LARGE SCALE GENOMIC DNA]</scope>
    <source>
        <strain evidence="1">ATCC 11336</strain>
    </source>
</reference>
<protein>
    <recommendedName>
        <fullName evidence="3">Lipoprotein</fullName>
    </recommendedName>
</protein>
<dbReference type="EMBL" id="MTSD02000001">
    <property type="protein sequence ID" value="OOV88469.1"/>
    <property type="molecule type" value="Genomic_DNA"/>
</dbReference>
<sequence length="82" mass="9625">MLKTVKIITGTFFLLLMSACTMPYYGYQQNTQAQGNYVRIPPAKPQPQRRVIIRTETHRVLTPKIVMEPCCKMQSNVIYRRY</sequence>
<evidence type="ECO:0000313" key="2">
    <source>
        <dbReference type="Proteomes" id="UP000190064"/>
    </source>
</evidence>
<name>A0A1T1HF33_OCELI</name>
<proteinExistence type="predicted"/>
<comment type="caution">
    <text evidence="1">The sequence shown here is derived from an EMBL/GenBank/DDBJ whole genome shotgun (WGS) entry which is preliminary data.</text>
</comment>
<dbReference type="Proteomes" id="UP000190064">
    <property type="component" value="Unassembled WGS sequence"/>
</dbReference>
<dbReference type="PROSITE" id="PS51257">
    <property type="entry name" value="PROKAR_LIPOPROTEIN"/>
    <property type="match status" value="1"/>
</dbReference>
<keyword evidence="2" id="KW-1185">Reference proteome</keyword>
<evidence type="ECO:0000313" key="1">
    <source>
        <dbReference type="EMBL" id="OOV88469.1"/>
    </source>
</evidence>